<dbReference type="SUPFAM" id="SSF53474">
    <property type="entry name" value="alpha/beta-Hydrolases"/>
    <property type="match status" value="1"/>
</dbReference>
<dbReference type="InterPro" id="IPR038765">
    <property type="entry name" value="Papain-like_cys_pep_sf"/>
</dbReference>
<dbReference type="EMBL" id="CAXAMM010013747">
    <property type="protein sequence ID" value="CAK9032097.1"/>
    <property type="molecule type" value="Genomic_DNA"/>
</dbReference>
<dbReference type="InterPro" id="IPR029058">
    <property type="entry name" value="AB_hydrolase_fold"/>
</dbReference>
<proteinExistence type="predicted"/>
<gene>
    <name evidence="3" type="ORF">SCF082_LOCUS19918</name>
</gene>
<reference evidence="3 4" key="1">
    <citation type="submission" date="2024-02" db="EMBL/GenBank/DDBJ databases">
        <authorList>
            <person name="Chen Y."/>
            <person name="Shah S."/>
            <person name="Dougan E. K."/>
            <person name="Thang M."/>
            <person name="Chan C."/>
        </authorList>
    </citation>
    <scope>NUCLEOTIDE SEQUENCE [LARGE SCALE GENOMIC DNA]</scope>
</reference>
<dbReference type="PROSITE" id="PS50203">
    <property type="entry name" value="CALPAIN_CAT"/>
    <property type="match status" value="1"/>
</dbReference>
<protein>
    <submittedName>
        <fullName evidence="3">Calpain-15 (Small optic lobes homolog)</fullName>
    </submittedName>
</protein>
<keyword evidence="4" id="KW-1185">Reference proteome</keyword>
<dbReference type="Pfam" id="PF00561">
    <property type="entry name" value="Abhydrolase_1"/>
    <property type="match status" value="1"/>
</dbReference>
<comment type="caution">
    <text evidence="3">The sequence shown here is derived from an EMBL/GenBank/DDBJ whole genome shotgun (WGS) entry which is preliminary data.</text>
</comment>
<sequence length="982" mass="108489">MALFVKNPMGVSVRLDGVLSPTPENRTVNVVRVKDGSVILRAHVSENQDVQRCVTRYPDKGDELESSSINLLVPSDGAVDPFNSLHVGSLGDVHALLPVCGDDALTHLPEGERVGRQRGDVRYGHAIETSQGSFVDEAFLAGWSEIPQCRCGLDAHQSTMRSKEGPGQKRAVDTWDGPDPFTGLELSLPLRDGITLAAQAWGLRGVSSSLHGRPLLALHGWLDNSNSFLELAPALADLGFLVVAPDWPGHGRSQHRSLDASYLATDLPWYAAEVAQELSWTRFGLLGHSMGAAAATLMAASHYPSEEALVALCCVEMLGPIARPARHSPQHLRKGLHSREKFLARQLRGVEKVYGSLEDCIQARLRTVKALPGDQRLTSLSARRLVERAVQTFEDDALGSSWRFRHDTRLNSPSPSYYSEEQVLVLLRHITVPSLLLEADPEGGHAWPRDHLWWEARKAAVKGLRCQQLPGGHHLHLDEDTAPACVEAIATFLQEQHWNVGWFLSALAVVAQRPDLILRLFRGQTETRRDGCYTVQLFLDGRWCEVTVDDQLPCVAEQRRADGSHLAFSRGKEGQLWVPLLEKAYAKAHGSYRAISGGSVAEALLDLTGAATETLILDELPPHELWERLVTYHLAQLPMGCGTAGHPELEEVGLVGYHAYSILELREIDAEDVPVGLRTGEAIVQLLRLRNPHGGQGEWNREWSDLSEQWTDSLEKILGRSKVNDGTFWIDFMHFLMAFEVVDVCFAHEAWHSASFENFFCAKSDETRLCRNVYLLHLEKHSQLYISVLQPTKRGTWMRGERKRFYQPGDVSLLLLELVSLEPLTVGKLVASHFKGNQVRSTMQVALDPGDYLLLPLCLGSGPVAISGGPEAAPFTLRIQSSAPLRCAARAAAWTARAAEGTLCAWRSMAMEAKEVHILASGLKSPPDVVLVWLAAGHLDDRDTRAMVLREINGLCTSRQVPQELEASLHREVLCQTRDGVV</sequence>
<dbReference type="SUPFAM" id="SSF54001">
    <property type="entry name" value="Cysteine proteinases"/>
    <property type="match status" value="1"/>
</dbReference>
<evidence type="ECO:0000259" key="2">
    <source>
        <dbReference type="PROSITE" id="PS50203"/>
    </source>
</evidence>
<accession>A0ABP0KYV2</accession>
<name>A0ABP0KYV2_9DINO</name>
<dbReference type="SMART" id="SM00230">
    <property type="entry name" value="CysPc"/>
    <property type="match status" value="1"/>
</dbReference>
<evidence type="ECO:0000256" key="1">
    <source>
        <dbReference type="PROSITE-ProRule" id="PRU00239"/>
    </source>
</evidence>
<dbReference type="Pfam" id="PF00648">
    <property type="entry name" value="Peptidase_C2"/>
    <property type="match status" value="1"/>
</dbReference>
<dbReference type="CDD" id="cd00044">
    <property type="entry name" value="CysPc"/>
    <property type="match status" value="1"/>
</dbReference>
<feature type="domain" description="Calpain catalytic" evidence="2">
    <location>
        <begin position="502"/>
        <end position="748"/>
    </location>
</feature>
<dbReference type="InterPro" id="IPR000073">
    <property type="entry name" value="AB_hydrolase_1"/>
</dbReference>
<dbReference type="PANTHER" id="PTHR10183:SF382">
    <property type="entry name" value="CALPAIN-15"/>
    <property type="match status" value="1"/>
</dbReference>
<dbReference type="Gene3D" id="3.40.50.1820">
    <property type="entry name" value="alpha/beta hydrolase"/>
    <property type="match status" value="1"/>
</dbReference>
<dbReference type="Gene3D" id="3.90.70.10">
    <property type="entry name" value="Cysteine proteinases"/>
    <property type="match status" value="1"/>
</dbReference>
<organism evidence="3 4">
    <name type="scientific">Durusdinium trenchii</name>
    <dbReference type="NCBI Taxonomy" id="1381693"/>
    <lineage>
        <taxon>Eukaryota</taxon>
        <taxon>Sar</taxon>
        <taxon>Alveolata</taxon>
        <taxon>Dinophyceae</taxon>
        <taxon>Suessiales</taxon>
        <taxon>Symbiodiniaceae</taxon>
        <taxon>Durusdinium</taxon>
    </lineage>
</organism>
<dbReference type="InterPro" id="IPR022684">
    <property type="entry name" value="Calpain_cysteine_protease"/>
</dbReference>
<dbReference type="PANTHER" id="PTHR10183">
    <property type="entry name" value="CALPAIN"/>
    <property type="match status" value="1"/>
</dbReference>
<dbReference type="InterPro" id="IPR001300">
    <property type="entry name" value="Peptidase_C2_calpain_cat"/>
</dbReference>
<evidence type="ECO:0000313" key="3">
    <source>
        <dbReference type="EMBL" id="CAK9032097.1"/>
    </source>
</evidence>
<dbReference type="Proteomes" id="UP001642464">
    <property type="component" value="Unassembled WGS sequence"/>
</dbReference>
<evidence type="ECO:0000313" key="4">
    <source>
        <dbReference type="Proteomes" id="UP001642464"/>
    </source>
</evidence>
<comment type="caution">
    <text evidence="1">Lacks conserved residue(s) required for the propagation of feature annotation.</text>
</comment>